<dbReference type="InterPro" id="IPR023298">
    <property type="entry name" value="ATPase_P-typ_TM_dom_sf"/>
</dbReference>
<feature type="transmembrane region" description="Helical" evidence="8">
    <location>
        <begin position="231"/>
        <end position="253"/>
    </location>
</feature>
<accession>A0A7M2WV94</accession>
<evidence type="ECO:0000256" key="1">
    <source>
        <dbReference type="ARBA" id="ARBA00004370"/>
    </source>
</evidence>
<feature type="domain" description="HMA" evidence="9">
    <location>
        <begin position="78"/>
        <end position="144"/>
    </location>
</feature>
<dbReference type="SFLD" id="SFLDS00003">
    <property type="entry name" value="Haloacid_Dehalogenase"/>
    <property type="match status" value="1"/>
</dbReference>
<keyword evidence="11" id="KW-1185">Reference proteome</keyword>
<dbReference type="Gene3D" id="3.40.1110.10">
    <property type="entry name" value="Calcium-transporting ATPase, cytoplasmic domain N"/>
    <property type="match status" value="1"/>
</dbReference>
<dbReference type="NCBIfam" id="TIGR01494">
    <property type="entry name" value="ATPase_P-type"/>
    <property type="match status" value="2"/>
</dbReference>
<evidence type="ECO:0000256" key="4">
    <source>
        <dbReference type="ARBA" id="ARBA00022723"/>
    </source>
</evidence>
<dbReference type="GO" id="GO:0005886">
    <property type="term" value="C:plasma membrane"/>
    <property type="evidence" value="ECO:0007669"/>
    <property type="project" value="UniProtKB-SubCell"/>
</dbReference>
<evidence type="ECO:0000259" key="9">
    <source>
        <dbReference type="PROSITE" id="PS50846"/>
    </source>
</evidence>
<feature type="transmembrane region" description="Helical" evidence="8">
    <location>
        <begin position="411"/>
        <end position="432"/>
    </location>
</feature>
<dbReference type="Gene3D" id="1.20.1110.10">
    <property type="entry name" value="Calcium-transporting ATPase, transmembrane domain"/>
    <property type="match status" value="1"/>
</dbReference>
<dbReference type="GO" id="GO:0016887">
    <property type="term" value="F:ATP hydrolysis activity"/>
    <property type="evidence" value="ECO:0007669"/>
    <property type="project" value="InterPro"/>
</dbReference>
<dbReference type="SUPFAM" id="SSF81665">
    <property type="entry name" value="Calcium ATPase, transmembrane domain M"/>
    <property type="match status" value="1"/>
</dbReference>
<dbReference type="Proteomes" id="UP000593765">
    <property type="component" value="Chromosome"/>
</dbReference>
<dbReference type="InterPro" id="IPR001757">
    <property type="entry name" value="P_typ_ATPase"/>
</dbReference>
<evidence type="ECO:0000256" key="6">
    <source>
        <dbReference type="ARBA" id="ARBA00022989"/>
    </source>
</evidence>
<feature type="transmembrane region" description="Helical" evidence="8">
    <location>
        <begin position="259"/>
        <end position="277"/>
    </location>
</feature>
<evidence type="ECO:0000313" key="11">
    <source>
        <dbReference type="Proteomes" id="UP000593765"/>
    </source>
</evidence>
<dbReference type="InterPro" id="IPR018303">
    <property type="entry name" value="ATPase_P-typ_P_site"/>
</dbReference>
<dbReference type="InterPro" id="IPR036163">
    <property type="entry name" value="HMA_dom_sf"/>
</dbReference>
<dbReference type="InterPro" id="IPR036412">
    <property type="entry name" value="HAD-like_sf"/>
</dbReference>
<dbReference type="InterPro" id="IPR021993">
    <property type="entry name" value="ATPase-cat-bd"/>
</dbReference>
<dbReference type="InterPro" id="IPR023214">
    <property type="entry name" value="HAD_sf"/>
</dbReference>
<gene>
    <name evidence="10" type="ORF">IPV69_19455</name>
</gene>
<dbReference type="InterPro" id="IPR044492">
    <property type="entry name" value="P_typ_ATPase_HD_dom"/>
</dbReference>
<dbReference type="PROSITE" id="PS50846">
    <property type="entry name" value="HMA_2"/>
    <property type="match status" value="1"/>
</dbReference>
<evidence type="ECO:0000256" key="7">
    <source>
        <dbReference type="ARBA" id="ARBA00023136"/>
    </source>
</evidence>
<dbReference type="Pfam" id="PF00702">
    <property type="entry name" value="Hydrolase"/>
    <property type="match status" value="1"/>
</dbReference>
<dbReference type="AlphaFoldDB" id="A0A7M2WV94"/>
<dbReference type="GO" id="GO:0046872">
    <property type="term" value="F:metal ion binding"/>
    <property type="evidence" value="ECO:0007669"/>
    <property type="project" value="UniProtKB-KW"/>
</dbReference>
<dbReference type="NCBIfam" id="TIGR01525">
    <property type="entry name" value="ATPase-IB_hvy"/>
    <property type="match status" value="1"/>
</dbReference>
<dbReference type="SUPFAM" id="SSF55008">
    <property type="entry name" value="HMA, heavy metal-associated domain"/>
    <property type="match status" value="1"/>
</dbReference>
<feature type="transmembrane region" description="Helical" evidence="8">
    <location>
        <begin position="444"/>
        <end position="468"/>
    </location>
</feature>
<dbReference type="Gene3D" id="2.70.150.10">
    <property type="entry name" value="Calcium-transporting ATPase, cytoplasmic transduction domain A"/>
    <property type="match status" value="1"/>
</dbReference>
<dbReference type="Gene3D" id="3.30.70.100">
    <property type="match status" value="1"/>
</dbReference>
<feature type="transmembrane region" description="Helical" evidence="8">
    <location>
        <begin position="784"/>
        <end position="805"/>
    </location>
</feature>
<evidence type="ECO:0000256" key="2">
    <source>
        <dbReference type="ARBA" id="ARBA00006024"/>
    </source>
</evidence>
<proteinExistence type="inferred from homology"/>
<keyword evidence="8" id="KW-0547">Nucleotide-binding</keyword>
<protein>
    <submittedName>
        <fullName evidence="10">Heavy metal translocating P-type ATPase</fullName>
    </submittedName>
</protein>
<dbReference type="PROSITE" id="PS00154">
    <property type="entry name" value="ATPASE_E1_E2"/>
    <property type="match status" value="1"/>
</dbReference>
<keyword evidence="7 8" id="KW-0472">Membrane</keyword>
<dbReference type="Pfam" id="PF00403">
    <property type="entry name" value="HMA"/>
    <property type="match status" value="1"/>
</dbReference>
<name>A0A7M2WV94_9BACT</name>
<dbReference type="InterPro" id="IPR023299">
    <property type="entry name" value="ATPase_P-typ_cyto_dom_N"/>
</dbReference>
<comment type="subcellular location">
    <subcellularLocation>
        <location evidence="8">Cell membrane</location>
    </subcellularLocation>
    <subcellularLocation>
        <location evidence="1">Membrane</location>
    </subcellularLocation>
</comment>
<reference evidence="10 11" key="1">
    <citation type="submission" date="2020-10" db="EMBL/GenBank/DDBJ databases">
        <title>Wide distribution of Phycisphaera-like planctomycetes from WD2101 soil group in peatlands and genome analysis of the first cultivated representative.</title>
        <authorList>
            <person name="Dedysh S.N."/>
            <person name="Beletsky A.V."/>
            <person name="Ivanova A."/>
            <person name="Kulichevskaya I.S."/>
            <person name="Suzina N.E."/>
            <person name="Philippov D.A."/>
            <person name="Rakitin A.L."/>
            <person name="Mardanov A.V."/>
            <person name="Ravin N.V."/>
        </authorList>
    </citation>
    <scope>NUCLEOTIDE SEQUENCE [LARGE SCALE GENOMIC DNA]</scope>
    <source>
        <strain evidence="10 11">M1803</strain>
    </source>
</reference>
<dbReference type="GO" id="GO:0030001">
    <property type="term" value="P:metal ion transport"/>
    <property type="evidence" value="ECO:0007669"/>
    <property type="project" value="UniProtKB-ARBA"/>
</dbReference>
<organism evidence="10 11">
    <name type="scientific">Humisphaera borealis</name>
    <dbReference type="NCBI Taxonomy" id="2807512"/>
    <lineage>
        <taxon>Bacteria</taxon>
        <taxon>Pseudomonadati</taxon>
        <taxon>Planctomycetota</taxon>
        <taxon>Phycisphaerae</taxon>
        <taxon>Tepidisphaerales</taxon>
        <taxon>Tepidisphaeraceae</taxon>
        <taxon>Humisphaera</taxon>
    </lineage>
</organism>
<dbReference type="PANTHER" id="PTHR46594">
    <property type="entry name" value="P-TYPE CATION-TRANSPORTING ATPASE"/>
    <property type="match status" value="1"/>
</dbReference>
<evidence type="ECO:0000313" key="10">
    <source>
        <dbReference type="EMBL" id="QOV88410.1"/>
    </source>
</evidence>
<feature type="transmembrane region" description="Helical" evidence="8">
    <location>
        <begin position="163"/>
        <end position="185"/>
    </location>
</feature>
<dbReference type="InterPro" id="IPR027256">
    <property type="entry name" value="P-typ_ATPase_IB"/>
</dbReference>
<dbReference type="InterPro" id="IPR008250">
    <property type="entry name" value="ATPase_P-typ_transduc_dom_A_sf"/>
</dbReference>
<keyword evidence="8" id="KW-1003">Cell membrane</keyword>
<dbReference type="SUPFAM" id="SSF81653">
    <property type="entry name" value="Calcium ATPase, transduction domain A"/>
    <property type="match status" value="1"/>
</dbReference>
<dbReference type="Pfam" id="PF12156">
    <property type="entry name" value="ATPase-cat_bd"/>
    <property type="match status" value="1"/>
</dbReference>
<dbReference type="InterPro" id="IPR006121">
    <property type="entry name" value="HMA_dom"/>
</dbReference>
<dbReference type="EMBL" id="CP063458">
    <property type="protein sequence ID" value="QOV88410.1"/>
    <property type="molecule type" value="Genomic_DNA"/>
</dbReference>
<dbReference type="GO" id="GO:0005524">
    <property type="term" value="F:ATP binding"/>
    <property type="evidence" value="ECO:0007669"/>
    <property type="project" value="UniProtKB-UniRule"/>
</dbReference>
<evidence type="ECO:0000256" key="8">
    <source>
        <dbReference type="RuleBase" id="RU362081"/>
    </source>
</evidence>
<dbReference type="PANTHER" id="PTHR46594:SF4">
    <property type="entry name" value="P-TYPE CATION-TRANSPORTING ATPASE"/>
    <property type="match status" value="1"/>
</dbReference>
<dbReference type="NCBIfam" id="TIGR01511">
    <property type="entry name" value="ATPase-IB1_Cu"/>
    <property type="match status" value="1"/>
</dbReference>
<dbReference type="PRINTS" id="PR00120">
    <property type="entry name" value="HATPASE"/>
</dbReference>
<keyword evidence="3 8" id="KW-0812">Transmembrane</keyword>
<keyword evidence="8" id="KW-0067">ATP-binding</keyword>
<feature type="transmembrane region" description="Helical" evidence="8">
    <location>
        <begin position="197"/>
        <end position="219"/>
    </location>
</feature>
<keyword evidence="5" id="KW-1278">Translocase</keyword>
<feature type="transmembrane region" description="Helical" evidence="8">
    <location>
        <begin position="761"/>
        <end position="778"/>
    </location>
</feature>
<keyword evidence="6 8" id="KW-1133">Transmembrane helix</keyword>
<comment type="similarity">
    <text evidence="2 8">Belongs to the cation transport ATPase (P-type) (TC 3.A.3) family. Type IB subfamily.</text>
</comment>
<dbReference type="GO" id="GO:0019829">
    <property type="term" value="F:ATPase-coupled monoatomic cation transmembrane transporter activity"/>
    <property type="evidence" value="ECO:0007669"/>
    <property type="project" value="InterPro"/>
</dbReference>
<evidence type="ECO:0000256" key="3">
    <source>
        <dbReference type="ARBA" id="ARBA00022692"/>
    </source>
</evidence>
<dbReference type="SFLD" id="SFLDF00027">
    <property type="entry name" value="p-type_atpase"/>
    <property type="match status" value="1"/>
</dbReference>
<dbReference type="SUPFAM" id="SSF56784">
    <property type="entry name" value="HAD-like"/>
    <property type="match status" value="1"/>
</dbReference>
<dbReference type="KEGG" id="hbs:IPV69_19455"/>
<evidence type="ECO:0000256" key="5">
    <source>
        <dbReference type="ARBA" id="ARBA00022967"/>
    </source>
</evidence>
<dbReference type="SFLD" id="SFLDG00002">
    <property type="entry name" value="C1.7:_P-type_atpase_like"/>
    <property type="match status" value="1"/>
</dbReference>
<dbReference type="CDD" id="cd00371">
    <property type="entry name" value="HMA"/>
    <property type="match status" value="1"/>
</dbReference>
<sequence>MPVPPGLILADAEAQFCCAGCQAVYQTLRACGLEAYYRLRDNADVVATPVQLAGQSFEAFDSPTYAESFVLRHPDGSCSTDLTLEGLTCAACVWLVEKLPQIAPGVVEARLSFSEATVRVTWDPSRLSLSQVAAALARIGYRPHPVRGGASAEMHRRETRRRLVLLAVSGAIMANTMMLGLALYAGDAGHMEGPFRTFFRVLSAGLGLVSLAWPGATFFRSAWMAIRLRVVNLDVPIAAALLVGGLAGLVNVILDRGEIYFDSLTVLLFLLLVGRFVQYRQQRRADDAVGLLFNLTPSTCHLLKDGRTTDVPVDAIQSGDSVEVRPGETFPADGVILAGRSMVNQALLTGESTPTAVNPGAQVYAGSQNVSSPLVVQTMRTGRDTRIGKLMRLIEDGVRDKPPIVQFADRVGAWFVVVVSVIAVIVFAVWGMKAGLEPAIDHTVALLIVTCPCVLGLATPLTIAIAIGRLSRRDILVKSGAALERLARGGRLLLDKTGTLTEGQLQLVRWTGVSGIDHADLRRKTAELERRSNHPIGRALATALLTADGDSTNPFGHGFEITDIVERNDGGISGWLSGQELRVGSPRYTAAAGIVIPPMLESAARELEQSGATAVYVSVAGQALAVAGMGDRVRVDAAKAIADLSRLGWTPQILSGDAQDVVAATAREVGIHTKVAFGQMSPEEKLARVHRRPGETGAVVMVGDGVNDAAALAAAEVGIAVQGGAEASLSAADVYIARRGLLPLVELVQTSRRTMRLIRRNLLVSLGYNLLAGSLAAAGLMSPLVAAIIMPVSSATVLTLVVLSINRAMPAPSSKEPKPWK</sequence>
<keyword evidence="4 8" id="KW-0479">Metal-binding</keyword>
<dbReference type="Gene3D" id="3.40.50.1000">
    <property type="entry name" value="HAD superfamily/HAD-like"/>
    <property type="match status" value="1"/>
</dbReference>
<dbReference type="Pfam" id="PF00122">
    <property type="entry name" value="E1-E2_ATPase"/>
    <property type="match status" value="1"/>
</dbReference>
<dbReference type="InterPro" id="IPR059000">
    <property type="entry name" value="ATPase_P-type_domA"/>
</dbReference>
<dbReference type="PRINTS" id="PR00119">
    <property type="entry name" value="CATATPASE"/>
</dbReference>